<accession>A0A0J9XF00</accession>
<gene>
    <name evidence="4" type="ORF">BN980_GECA11s01814g</name>
</gene>
<keyword evidence="3" id="KW-0999">Mitochondrion inner membrane</keyword>
<name>A0A0J9XF00_GEOCN</name>
<organism evidence="4 5">
    <name type="scientific">Geotrichum candidum</name>
    <name type="common">Oospora lactis</name>
    <name type="synonym">Dipodascus geotrichum</name>
    <dbReference type="NCBI Taxonomy" id="1173061"/>
    <lineage>
        <taxon>Eukaryota</taxon>
        <taxon>Fungi</taxon>
        <taxon>Dikarya</taxon>
        <taxon>Ascomycota</taxon>
        <taxon>Saccharomycotina</taxon>
        <taxon>Dipodascomycetes</taxon>
        <taxon>Dipodascales</taxon>
        <taxon>Dipodascaceae</taxon>
        <taxon>Geotrichum</taxon>
    </lineage>
</organism>
<evidence type="ECO:0000256" key="3">
    <source>
        <dbReference type="RuleBase" id="RU364104"/>
    </source>
</evidence>
<keyword evidence="5" id="KW-1185">Reference proteome</keyword>
<keyword evidence="2" id="KW-1015">Disulfide bond</keyword>
<dbReference type="Proteomes" id="UP000242525">
    <property type="component" value="Unassembled WGS sequence"/>
</dbReference>
<evidence type="ECO:0000256" key="1">
    <source>
        <dbReference type="ARBA" id="ARBA00007347"/>
    </source>
</evidence>
<keyword evidence="3" id="KW-0472">Membrane</keyword>
<protein>
    <recommendedName>
        <fullName evidence="3">COX assembly mitochondrial protein</fullName>
    </recommendedName>
</protein>
<keyword evidence="3" id="KW-0143">Chaperone</keyword>
<sequence length="110" mass="12772">MSDKKPENEEELKKNPIWMLSPMEEKALLKEHQAWAEKQCEKQYDAFALCCKSFTWSFPWKCNGPKQDLIDCVGEKGSPAMFQKLREEYIDKKIEKKRKEEAEAAAAAGK</sequence>
<reference evidence="4" key="1">
    <citation type="submission" date="2014-03" db="EMBL/GenBank/DDBJ databases">
        <authorList>
            <person name="Casaregola S."/>
        </authorList>
    </citation>
    <scope>NUCLEOTIDE SEQUENCE [LARGE SCALE GENOMIC DNA]</scope>
    <source>
        <strain evidence="4">CLIB 918</strain>
    </source>
</reference>
<dbReference type="Pfam" id="PF08583">
    <property type="entry name" value="Cmc1"/>
    <property type="match status" value="1"/>
</dbReference>
<comment type="similarity">
    <text evidence="1 3">Belongs to the CMC family.</text>
</comment>
<dbReference type="InterPro" id="IPR013892">
    <property type="entry name" value="Cyt_c_biogenesis_Cmc1-like"/>
</dbReference>
<keyword evidence="3" id="KW-0496">Mitochondrion</keyword>
<dbReference type="AlphaFoldDB" id="A0A0J9XF00"/>
<evidence type="ECO:0000313" key="4">
    <source>
        <dbReference type="EMBL" id="CDO55483.1"/>
    </source>
</evidence>
<proteinExistence type="inferred from homology"/>
<comment type="subcellular location">
    <subcellularLocation>
        <location evidence="3">Mitochondrion inner membrane</location>
    </subcellularLocation>
</comment>
<evidence type="ECO:0000256" key="2">
    <source>
        <dbReference type="ARBA" id="ARBA00023157"/>
    </source>
</evidence>
<evidence type="ECO:0000313" key="5">
    <source>
        <dbReference type="Proteomes" id="UP000242525"/>
    </source>
</evidence>
<dbReference type="GO" id="GO:0005743">
    <property type="term" value="C:mitochondrial inner membrane"/>
    <property type="evidence" value="ECO:0007669"/>
    <property type="project" value="UniProtKB-SubCell"/>
</dbReference>
<comment type="caution">
    <text evidence="4">The sequence shown here is derived from an EMBL/GenBank/DDBJ whole genome shotgun (WGS) entry which is preliminary data.</text>
</comment>
<dbReference type="OrthoDB" id="10525962at2759"/>
<dbReference type="EMBL" id="CCBN010000011">
    <property type="protein sequence ID" value="CDO55483.1"/>
    <property type="molecule type" value="Genomic_DNA"/>
</dbReference>
<comment type="function">
    <text evidence="3">Required for mitochondrial cytochrome c oxidase (COX) assembly and respiration.</text>
</comment>